<dbReference type="Proteomes" id="UP000291981">
    <property type="component" value="Unassembled WGS sequence"/>
</dbReference>
<dbReference type="GO" id="GO:0008080">
    <property type="term" value="F:N-acetyltransferase activity"/>
    <property type="evidence" value="ECO:0007669"/>
    <property type="project" value="InterPro"/>
</dbReference>
<evidence type="ECO:0000259" key="2">
    <source>
        <dbReference type="PROSITE" id="PS51186"/>
    </source>
</evidence>
<dbReference type="InterPro" id="IPR016181">
    <property type="entry name" value="Acyl_CoA_acyltransferase"/>
</dbReference>
<dbReference type="Gene3D" id="3.40.630.30">
    <property type="match status" value="1"/>
</dbReference>
<organism evidence="3 4">
    <name type="scientific">Flagellimonas allohymeniacidonis</name>
    <dbReference type="NCBI Taxonomy" id="2517819"/>
    <lineage>
        <taxon>Bacteria</taxon>
        <taxon>Pseudomonadati</taxon>
        <taxon>Bacteroidota</taxon>
        <taxon>Flavobacteriia</taxon>
        <taxon>Flavobacteriales</taxon>
        <taxon>Flavobacteriaceae</taxon>
        <taxon>Flagellimonas</taxon>
    </lineage>
</organism>
<dbReference type="SUPFAM" id="SSF55729">
    <property type="entry name" value="Acyl-CoA N-acyltransferases (Nat)"/>
    <property type="match status" value="1"/>
</dbReference>
<dbReference type="PANTHER" id="PTHR13947">
    <property type="entry name" value="GNAT FAMILY N-ACETYLTRANSFERASE"/>
    <property type="match status" value="1"/>
</dbReference>
<evidence type="ECO:0000256" key="1">
    <source>
        <dbReference type="ARBA" id="ARBA00022679"/>
    </source>
</evidence>
<dbReference type="PROSITE" id="PS51186">
    <property type="entry name" value="GNAT"/>
    <property type="match status" value="1"/>
</dbReference>
<dbReference type="CDD" id="cd04301">
    <property type="entry name" value="NAT_SF"/>
    <property type="match status" value="1"/>
</dbReference>
<sequence>MVIREIKPEDNAQVAQVVRKVLEDLGVPKVGTAYADKALDDMYSTYNVPKATYFVVEDNGRIFGCAGIAQLDNYEGNVCELQKMYFLDELRGKGLGSKMISVCLDKAREFGFEKCYLETMPYMKAAQKLYQKNGFEYIDAPMGNTGHYSCPVWMLKEL</sequence>
<dbReference type="AlphaFoldDB" id="A0A4Q8QKN5"/>
<dbReference type="PANTHER" id="PTHR13947:SF37">
    <property type="entry name" value="LD18367P"/>
    <property type="match status" value="1"/>
</dbReference>
<comment type="caution">
    <text evidence="3">The sequence shown here is derived from an EMBL/GenBank/DDBJ whole genome shotgun (WGS) entry which is preliminary data.</text>
</comment>
<reference evidence="3 4" key="1">
    <citation type="submission" date="2019-02" db="EMBL/GenBank/DDBJ databases">
        <title>Draft genome sequence of Muricauda sp. 176CP4-71.</title>
        <authorList>
            <person name="Park J.-S."/>
        </authorList>
    </citation>
    <scope>NUCLEOTIDE SEQUENCE [LARGE SCALE GENOMIC DNA]</scope>
    <source>
        <strain evidence="3 4">176CP4-71</strain>
    </source>
</reference>
<dbReference type="Pfam" id="PF00583">
    <property type="entry name" value="Acetyltransf_1"/>
    <property type="match status" value="1"/>
</dbReference>
<dbReference type="OrthoDB" id="5419426at2"/>
<gene>
    <name evidence="3" type="ORF">EW142_04605</name>
</gene>
<dbReference type="EMBL" id="SGIU01000001">
    <property type="protein sequence ID" value="TAI49079.1"/>
    <property type="molecule type" value="Genomic_DNA"/>
</dbReference>
<proteinExistence type="predicted"/>
<dbReference type="InterPro" id="IPR000182">
    <property type="entry name" value="GNAT_dom"/>
</dbReference>
<keyword evidence="4" id="KW-1185">Reference proteome</keyword>
<name>A0A4Q8QKN5_9FLAO</name>
<protein>
    <submittedName>
        <fullName evidence="3">GNAT family N-acetyltransferase</fullName>
    </submittedName>
</protein>
<dbReference type="InterPro" id="IPR050769">
    <property type="entry name" value="NAT_camello-type"/>
</dbReference>
<feature type="domain" description="N-acetyltransferase" evidence="2">
    <location>
        <begin position="1"/>
        <end position="158"/>
    </location>
</feature>
<keyword evidence="1 3" id="KW-0808">Transferase</keyword>
<accession>A0A4Q8QKN5</accession>
<dbReference type="RefSeq" id="WP_130610303.1">
    <property type="nucleotide sequence ID" value="NZ_SGIU01000001.1"/>
</dbReference>
<evidence type="ECO:0000313" key="4">
    <source>
        <dbReference type="Proteomes" id="UP000291981"/>
    </source>
</evidence>
<evidence type="ECO:0000313" key="3">
    <source>
        <dbReference type="EMBL" id="TAI49079.1"/>
    </source>
</evidence>